<evidence type="ECO:0000313" key="2">
    <source>
        <dbReference type="EMBL" id="CAE7934657.1"/>
    </source>
</evidence>
<feature type="non-terminal residue" evidence="2">
    <location>
        <position position="129"/>
    </location>
</feature>
<organism evidence="2 3">
    <name type="scientific">Symbiodinium necroappetens</name>
    <dbReference type="NCBI Taxonomy" id="1628268"/>
    <lineage>
        <taxon>Eukaryota</taxon>
        <taxon>Sar</taxon>
        <taxon>Alveolata</taxon>
        <taxon>Dinophyceae</taxon>
        <taxon>Suessiales</taxon>
        <taxon>Symbiodiniaceae</taxon>
        <taxon>Symbiodinium</taxon>
    </lineage>
</organism>
<evidence type="ECO:0000256" key="1">
    <source>
        <dbReference type="SAM" id="MobiDB-lite"/>
    </source>
</evidence>
<evidence type="ECO:0000313" key="3">
    <source>
        <dbReference type="Proteomes" id="UP000601435"/>
    </source>
</evidence>
<feature type="region of interest" description="Disordered" evidence="1">
    <location>
        <begin position="1"/>
        <end position="39"/>
    </location>
</feature>
<accession>A0A813BXB1</accession>
<gene>
    <name evidence="2" type="primary">LDHB</name>
    <name evidence="2" type="ORF">SNEC2469_LOCUS32653</name>
</gene>
<feature type="compositionally biased region" description="Polar residues" evidence="1">
    <location>
        <begin position="23"/>
        <end position="32"/>
    </location>
</feature>
<protein>
    <submittedName>
        <fullName evidence="2">LDHB protein</fullName>
    </submittedName>
</protein>
<dbReference type="AlphaFoldDB" id="A0A813BXB1"/>
<dbReference type="Proteomes" id="UP000601435">
    <property type="component" value="Unassembled WGS sequence"/>
</dbReference>
<feature type="non-terminal residue" evidence="2">
    <location>
        <position position="1"/>
    </location>
</feature>
<dbReference type="EMBL" id="CAJNJA010083268">
    <property type="protein sequence ID" value="CAE7934657.1"/>
    <property type="molecule type" value="Genomic_DNA"/>
</dbReference>
<name>A0A813BXB1_9DINO</name>
<comment type="caution">
    <text evidence="2">The sequence shown here is derived from an EMBL/GenBank/DDBJ whole genome shotgun (WGS) entry which is preliminary data.</text>
</comment>
<reference evidence="2" key="1">
    <citation type="submission" date="2021-02" db="EMBL/GenBank/DDBJ databases">
        <authorList>
            <person name="Dougan E. K."/>
            <person name="Rhodes N."/>
            <person name="Thang M."/>
            <person name="Chan C."/>
        </authorList>
    </citation>
    <scope>NUCLEOTIDE SEQUENCE</scope>
</reference>
<sequence length="129" mass="13966">VGPVARSVRPFRPGYRRGWSGHPVSSSVQTGKDQVDPVSSCVEIGNPFNSPGHPFRLVRSLGHFVRSHRKSTGPGCWSGRRSVCPFRPGNRPGPADQVGPVARSVRPFRPGNRTGPVDRVRSARSPGHV</sequence>
<feature type="region of interest" description="Disordered" evidence="1">
    <location>
        <begin position="86"/>
        <end position="129"/>
    </location>
</feature>
<proteinExistence type="predicted"/>
<keyword evidence="3" id="KW-1185">Reference proteome</keyword>